<dbReference type="SUPFAM" id="SSF54001">
    <property type="entry name" value="Cysteine proteinases"/>
    <property type="match status" value="1"/>
</dbReference>
<dbReference type="InterPro" id="IPR002931">
    <property type="entry name" value="Transglutaminase-like"/>
</dbReference>
<gene>
    <name evidence="4" type="ORF">NM961_01135</name>
</gene>
<dbReference type="InterPro" id="IPR038765">
    <property type="entry name" value="Papain-like_cys_pep_sf"/>
</dbReference>
<organism evidence="4 5">
    <name type="scientific">Tahibacter harae</name>
    <dbReference type="NCBI Taxonomy" id="2963937"/>
    <lineage>
        <taxon>Bacteria</taxon>
        <taxon>Pseudomonadati</taxon>
        <taxon>Pseudomonadota</taxon>
        <taxon>Gammaproteobacteria</taxon>
        <taxon>Lysobacterales</taxon>
        <taxon>Rhodanobacteraceae</taxon>
        <taxon>Tahibacter</taxon>
    </lineage>
</organism>
<feature type="chain" id="PRO_5045956450" evidence="2">
    <location>
        <begin position="20"/>
        <end position="474"/>
    </location>
</feature>
<dbReference type="PANTHER" id="PTHR33490">
    <property type="entry name" value="BLR5614 PROTEIN-RELATED"/>
    <property type="match status" value="1"/>
</dbReference>
<keyword evidence="2" id="KW-0732">Signal</keyword>
<evidence type="ECO:0000259" key="3">
    <source>
        <dbReference type="SMART" id="SM00460"/>
    </source>
</evidence>
<feature type="region of interest" description="Disordered" evidence="1">
    <location>
        <begin position="59"/>
        <end position="82"/>
    </location>
</feature>
<dbReference type="SMART" id="SM00460">
    <property type="entry name" value="TGc"/>
    <property type="match status" value="1"/>
</dbReference>
<dbReference type="Gene3D" id="3.10.620.30">
    <property type="match status" value="1"/>
</dbReference>
<keyword evidence="5" id="KW-1185">Reference proteome</keyword>
<evidence type="ECO:0000256" key="2">
    <source>
        <dbReference type="SAM" id="SignalP"/>
    </source>
</evidence>
<feature type="signal peptide" evidence="2">
    <location>
        <begin position="1"/>
        <end position="19"/>
    </location>
</feature>
<evidence type="ECO:0000313" key="4">
    <source>
        <dbReference type="EMBL" id="MCQ4163302.1"/>
    </source>
</evidence>
<reference evidence="4" key="1">
    <citation type="submission" date="2022-07" db="EMBL/GenBank/DDBJ databases">
        <title>Tahibacter sp., a new gammaproteobacterium isolated from the silt sample collected at pig farm.</title>
        <authorList>
            <person name="Chen H."/>
        </authorList>
    </citation>
    <scope>NUCLEOTIDE SEQUENCE</scope>
    <source>
        <strain evidence="4">P2K</strain>
    </source>
</reference>
<dbReference type="EMBL" id="JANFQO010000001">
    <property type="protein sequence ID" value="MCQ4163302.1"/>
    <property type="molecule type" value="Genomic_DNA"/>
</dbReference>
<protein>
    <submittedName>
        <fullName evidence="4">Transglutaminase-like domain-containing protein</fullName>
    </submittedName>
</protein>
<dbReference type="Pfam" id="PF01841">
    <property type="entry name" value="Transglut_core"/>
    <property type="match status" value="1"/>
</dbReference>
<evidence type="ECO:0000256" key="1">
    <source>
        <dbReference type="SAM" id="MobiDB-lite"/>
    </source>
</evidence>
<dbReference type="RefSeq" id="WP_255910366.1">
    <property type="nucleotide sequence ID" value="NZ_JANFQO010000001.1"/>
</dbReference>
<dbReference type="Proteomes" id="UP001165498">
    <property type="component" value="Unassembled WGS sequence"/>
</dbReference>
<feature type="compositionally biased region" description="Basic and acidic residues" evidence="1">
    <location>
        <begin position="64"/>
        <end position="77"/>
    </location>
</feature>
<proteinExistence type="predicted"/>
<sequence>MRRCLAMVLLALVCTGAAAREYRASIEHAGARYGESVFELREQDGLRRTREQFRIEVSANGSRETLEGERRSAESSDGRPLSAWQRTVTGLERSEAEARIGDGRIVLQQRVGKQQSRRTLALPADLLLDVGLVRRIAAQPAGQAWAFDYTELDLLAAQLVPVRLSSDGLAVDGVLELQRDSIGGRRLLRWSLVQQRVLASWNLGGAVLTSQPCAEACAPAPVQDLDLLQRLAVATPYRFPAQARHGKLRYVFEDSDGGAPALPSTGEQRVVVDGRRSVVTICADCGDEAAPTPAELERYRRANAWVESEEGEIRAFARSAAGPGGSIEGRMRRLETAVYVHMSGSREVLGYASALQALHNRSGDCTEFALLLAAAARALGLPARVVGGLAYSSRFAGGRDVFSPHSWVQVWDGKRWRSFDAGLGGFESTHVVLVVGDGSPDDYAGVLQRMRRLRLVDAGQVAPRRPLGGATKVP</sequence>
<comment type="caution">
    <text evidence="4">The sequence shown here is derived from an EMBL/GenBank/DDBJ whole genome shotgun (WGS) entry which is preliminary data.</text>
</comment>
<accession>A0ABT1QLG7</accession>
<name>A0ABT1QLG7_9GAMM</name>
<evidence type="ECO:0000313" key="5">
    <source>
        <dbReference type="Proteomes" id="UP001165498"/>
    </source>
</evidence>
<feature type="domain" description="Transglutaminase-like" evidence="3">
    <location>
        <begin position="357"/>
        <end position="423"/>
    </location>
</feature>
<dbReference type="PANTHER" id="PTHR33490:SF3">
    <property type="entry name" value="CONSERVED INTEGRAL MEMBRANE PROTEIN"/>
    <property type="match status" value="1"/>
</dbReference>